<dbReference type="InterPro" id="IPR007021">
    <property type="entry name" value="DUF659"/>
</dbReference>
<protein>
    <recommendedName>
        <fullName evidence="1">DUF659 domain-containing protein</fullName>
    </recommendedName>
</protein>
<dbReference type="Pfam" id="PF04937">
    <property type="entry name" value="DUF659"/>
    <property type="match status" value="1"/>
</dbReference>
<evidence type="ECO:0000313" key="3">
    <source>
        <dbReference type="Proteomes" id="UP000017836"/>
    </source>
</evidence>
<dbReference type="EMBL" id="KI394095">
    <property type="protein sequence ID" value="ERN04966.1"/>
    <property type="molecule type" value="Genomic_DNA"/>
</dbReference>
<dbReference type="Proteomes" id="UP000017836">
    <property type="component" value="Unassembled WGS sequence"/>
</dbReference>
<dbReference type="HOGENOM" id="CLU_152796_0_0_1"/>
<dbReference type="AlphaFoldDB" id="W1PBH6"/>
<gene>
    <name evidence="2" type="ORF">AMTR_s00080p00161300</name>
</gene>
<feature type="domain" description="DUF659" evidence="1">
    <location>
        <begin position="50"/>
        <end position="116"/>
    </location>
</feature>
<reference evidence="3" key="1">
    <citation type="journal article" date="2013" name="Science">
        <title>The Amborella genome and the evolution of flowering plants.</title>
        <authorList>
            <consortium name="Amborella Genome Project"/>
        </authorList>
    </citation>
    <scope>NUCLEOTIDE SEQUENCE [LARGE SCALE GENOMIC DNA]</scope>
</reference>
<organism evidence="2 3">
    <name type="scientific">Amborella trichopoda</name>
    <dbReference type="NCBI Taxonomy" id="13333"/>
    <lineage>
        <taxon>Eukaryota</taxon>
        <taxon>Viridiplantae</taxon>
        <taxon>Streptophyta</taxon>
        <taxon>Embryophyta</taxon>
        <taxon>Tracheophyta</taxon>
        <taxon>Spermatophyta</taxon>
        <taxon>Magnoliopsida</taxon>
        <taxon>Amborellales</taxon>
        <taxon>Amborellaceae</taxon>
        <taxon>Amborella</taxon>
    </lineage>
</organism>
<evidence type="ECO:0000313" key="2">
    <source>
        <dbReference type="EMBL" id="ERN04966.1"/>
    </source>
</evidence>
<keyword evidence="3" id="KW-1185">Reference proteome</keyword>
<name>W1PBH6_AMBTC</name>
<evidence type="ECO:0000259" key="1">
    <source>
        <dbReference type="Pfam" id="PF04937"/>
    </source>
</evidence>
<accession>W1PBH6</accession>
<dbReference type="Gramene" id="ERN04966">
    <property type="protein sequence ID" value="ERN04966"/>
    <property type="gene ID" value="AMTR_s00080p00161300"/>
</dbReference>
<sequence>MFNAHEREEVDAAVARFFYAHGIPFNIANGPRFHEMVYAINNEPKGYMPPKYDKIRKSLLDKEMNRIKRALAPLRNDWTTYGVSIVSNALSNIKNEYLIIVLAAYGGRAMFLNGHDLLFH</sequence>
<proteinExistence type="predicted"/>